<keyword evidence="4" id="KW-1185">Reference proteome</keyword>
<evidence type="ECO:0000259" key="2">
    <source>
        <dbReference type="Pfam" id="PF07510"/>
    </source>
</evidence>
<proteinExistence type="predicted"/>
<dbReference type="Proteomes" id="UP000471465">
    <property type="component" value="Unassembled WGS sequence"/>
</dbReference>
<name>A0A6N7BWN8_9GAMM</name>
<feature type="region of interest" description="Disordered" evidence="1">
    <location>
        <begin position="192"/>
        <end position="214"/>
    </location>
</feature>
<feature type="compositionally biased region" description="Polar residues" evidence="1">
    <location>
        <begin position="205"/>
        <end position="214"/>
    </location>
</feature>
<comment type="caution">
    <text evidence="3">The sequence shown here is derived from an EMBL/GenBank/DDBJ whole genome shotgun (WGS) entry which is preliminary data.</text>
</comment>
<dbReference type="PANTHER" id="PTHR35149">
    <property type="entry name" value="SLL5132 PROTEIN"/>
    <property type="match status" value="1"/>
</dbReference>
<reference evidence="3 4" key="1">
    <citation type="submission" date="2019-09" db="EMBL/GenBank/DDBJ databases">
        <title>Draft genome sequence of Psychrobacter nivimaris LAMA 639, in search for biotechnological relevant genes.</title>
        <authorList>
            <person name="Lima A.O.S."/>
            <person name="Staloch B.E.K."/>
            <person name="Freitas R.C."/>
            <person name="Niero H."/>
            <person name="Silva M.A.C."/>
        </authorList>
    </citation>
    <scope>NUCLEOTIDE SEQUENCE [LARGE SCALE GENOMIC DNA]</scope>
    <source>
        <strain evidence="3 4">LAMA 639</strain>
    </source>
</reference>
<protein>
    <recommendedName>
        <fullName evidence="2">GmrSD restriction endonucleases C-terminal domain-containing protein</fullName>
    </recommendedName>
</protein>
<sequence>MSWYTEQNIEFESRPKSTQTLELLLNDNLETYEHLHEAKLNPAIINGYTSIREVMESKFISPNNDNQQPTTTLQEFCDYLFQYVQIARVPVPDETDLNHYFEVMNNRGEQLEKHEIIKARLLSVIEKANESEIALADKQPVKALIHDVWEACANMNKYVQYGFNTTLRFKLFSENLTLLRPKDFDELLRIYKDSDNPNNSQPDNEQYSDCNNDAQNNKLKPLPSLFHILENGFASPPNPSNTADKEEDDGNSETYYSLVNFSSFLLHALRIMVNVQSSYKKDIALDDKQLLTQFETFILKPSNLENAHTSNTEQSIETNNQITPLSQVKTFIYSLLKSKFIFDHFIIKRNTQDSKGQWTLNKLIKNEDKKNSYYKNSFETDTDKLVMLQSAFHVSTPTTNYKHWLNAVLYYACKHYKHDEMGLNSVAYLDHLEEIARAFMLKRYLTDEPDDYHKIIYQTSDFNKLLTEHTHDNLSTDNLRIQIKQYLRYGNIRNIFVFNYLDYLLWLNGNYPKFTFTARSSVEHFYPQNKRNDSIFLEDKDAKDSLLHSFGNLCLISHSLNSRVSNDMPDVKVKYFSQNGNMQSGQIDSLKLLKMIDCIQGKPDAWDKKIIAQHETEMLNIMLQGLNLAGVSYE</sequence>
<evidence type="ECO:0000313" key="4">
    <source>
        <dbReference type="Proteomes" id="UP000471465"/>
    </source>
</evidence>
<dbReference type="Pfam" id="PF07510">
    <property type="entry name" value="GmrSD_C"/>
    <property type="match status" value="1"/>
</dbReference>
<dbReference type="EMBL" id="VZIZ01000026">
    <property type="protein sequence ID" value="KAF0568104.1"/>
    <property type="molecule type" value="Genomic_DNA"/>
</dbReference>
<dbReference type="PANTHER" id="PTHR35149:SF1">
    <property type="entry name" value="DUF5655 DOMAIN-CONTAINING PROTEIN"/>
    <property type="match status" value="1"/>
</dbReference>
<dbReference type="InterPro" id="IPR011089">
    <property type="entry name" value="GmrSD_C"/>
</dbReference>
<evidence type="ECO:0000313" key="3">
    <source>
        <dbReference type="EMBL" id="KAF0568104.1"/>
    </source>
</evidence>
<organism evidence="3 4">
    <name type="scientific">Psychrobacter nivimaris</name>
    <dbReference type="NCBI Taxonomy" id="281738"/>
    <lineage>
        <taxon>Bacteria</taxon>
        <taxon>Pseudomonadati</taxon>
        <taxon>Pseudomonadota</taxon>
        <taxon>Gammaproteobacteria</taxon>
        <taxon>Moraxellales</taxon>
        <taxon>Moraxellaceae</taxon>
        <taxon>Psychrobacter</taxon>
    </lineage>
</organism>
<accession>A0A6N7BWN8</accession>
<evidence type="ECO:0000256" key="1">
    <source>
        <dbReference type="SAM" id="MobiDB-lite"/>
    </source>
</evidence>
<dbReference type="AlphaFoldDB" id="A0A6N7BWN8"/>
<gene>
    <name evidence="3" type="ORF">FQV37_1440</name>
</gene>
<feature type="domain" description="GmrSD restriction endonucleases C-terminal" evidence="2">
    <location>
        <begin position="479"/>
        <end position="620"/>
    </location>
</feature>